<name>A0ABV0TIL1_9TELE</name>
<proteinExistence type="predicted"/>
<dbReference type="EMBL" id="JAHRIQ010035974">
    <property type="protein sequence ID" value="MEQ2232727.1"/>
    <property type="molecule type" value="Genomic_DNA"/>
</dbReference>
<evidence type="ECO:0000313" key="2">
    <source>
        <dbReference type="Proteomes" id="UP001482620"/>
    </source>
</evidence>
<organism evidence="1 2">
    <name type="scientific">Ilyodon furcidens</name>
    <name type="common">goldbreast splitfin</name>
    <dbReference type="NCBI Taxonomy" id="33524"/>
    <lineage>
        <taxon>Eukaryota</taxon>
        <taxon>Metazoa</taxon>
        <taxon>Chordata</taxon>
        <taxon>Craniata</taxon>
        <taxon>Vertebrata</taxon>
        <taxon>Euteleostomi</taxon>
        <taxon>Actinopterygii</taxon>
        <taxon>Neopterygii</taxon>
        <taxon>Teleostei</taxon>
        <taxon>Neoteleostei</taxon>
        <taxon>Acanthomorphata</taxon>
        <taxon>Ovalentaria</taxon>
        <taxon>Atherinomorphae</taxon>
        <taxon>Cyprinodontiformes</taxon>
        <taxon>Goodeidae</taxon>
        <taxon>Ilyodon</taxon>
    </lineage>
</organism>
<gene>
    <name evidence="1" type="ORF">ILYODFUR_014446</name>
</gene>
<feature type="non-terminal residue" evidence="1">
    <location>
        <position position="1"/>
    </location>
</feature>
<accession>A0ABV0TIL1</accession>
<keyword evidence="2" id="KW-1185">Reference proteome</keyword>
<comment type="caution">
    <text evidence="1">The sequence shown here is derived from an EMBL/GenBank/DDBJ whole genome shotgun (WGS) entry which is preliminary data.</text>
</comment>
<sequence length="126" mass="14407">ELQKLMRPWRRRLIVYSAEWLLPAEPCPGFTFEVLPHSLLAASSLITRPCSVSCQAGKYFNEFTAAQGSPWIHRIRLQNNSMPCLSTLWRRSPTGGARSHGVPICQPQLLWFAHFSQLQPIHQNCH</sequence>
<protein>
    <submittedName>
        <fullName evidence="1">Uncharacterized protein</fullName>
    </submittedName>
</protein>
<evidence type="ECO:0000313" key="1">
    <source>
        <dbReference type="EMBL" id="MEQ2232727.1"/>
    </source>
</evidence>
<dbReference type="Proteomes" id="UP001482620">
    <property type="component" value="Unassembled WGS sequence"/>
</dbReference>
<reference evidence="1 2" key="1">
    <citation type="submission" date="2021-06" db="EMBL/GenBank/DDBJ databases">
        <authorList>
            <person name="Palmer J.M."/>
        </authorList>
    </citation>
    <scope>NUCLEOTIDE SEQUENCE [LARGE SCALE GENOMIC DNA]</scope>
    <source>
        <strain evidence="2">if_2019</strain>
        <tissue evidence="1">Muscle</tissue>
    </source>
</reference>